<reference evidence="1 2" key="1">
    <citation type="submission" date="2024-07" db="EMBL/GenBank/DDBJ databases">
        <title>Section-level genome sequencing and comparative genomics of Aspergillus sections Usti and Cavernicolus.</title>
        <authorList>
            <consortium name="Lawrence Berkeley National Laboratory"/>
            <person name="Nybo J.L."/>
            <person name="Vesth T.C."/>
            <person name="Theobald S."/>
            <person name="Frisvad J.C."/>
            <person name="Larsen T.O."/>
            <person name="Kjaerboelling I."/>
            <person name="Rothschild-Mancinelli K."/>
            <person name="Lyhne E.K."/>
            <person name="Kogle M.E."/>
            <person name="Barry K."/>
            <person name="Clum A."/>
            <person name="Na H."/>
            <person name="Ledsgaard L."/>
            <person name="Lin J."/>
            <person name="Lipzen A."/>
            <person name="Kuo A."/>
            <person name="Riley R."/>
            <person name="Mondo S."/>
            <person name="Labutti K."/>
            <person name="Haridas S."/>
            <person name="Pangalinan J."/>
            <person name="Salamov A.A."/>
            <person name="Simmons B.A."/>
            <person name="Magnuson J.K."/>
            <person name="Chen J."/>
            <person name="Drula E."/>
            <person name="Henrissat B."/>
            <person name="Wiebenga A."/>
            <person name="Lubbers R.J."/>
            <person name="Gomes A.C."/>
            <person name="Makela M.R."/>
            <person name="Stajich J."/>
            <person name="Grigoriev I.V."/>
            <person name="Mortensen U.H."/>
            <person name="De Vries R.P."/>
            <person name="Baker S.E."/>
            <person name="Andersen M.R."/>
        </authorList>
    </citation>
    <scope>NUCLEOTIDE SEQUENCE [LARGE SCALE GENOMIC DNA]</scope>
    <source>
        <strain evidence="1 2">CBS 123904</strain>
    </source>
</reference>
<accession>A0ABR4IT39</accession>
<name>A0ABR4IT39_9EURO</name>
<evidence type="ECO:0000313" key="1">
    <source>
        <dbReference type="EMBL" id="KAL2830943.1"/>
    </source>
</evidence>
<evidence type="ECO:0000313" key="2">
    <source>
        <dbReference type="Proteomes" id="UP001610446"/>
    </source>
</evidence>
<gene>
    <name evidence="1" type="ORF">BJY01DRAFT_110851</name>
</gene>
<dbReference type="EMBL" id="JBFXLU010000295">
    <property type="protein sequence ID" value="KAL2830943.1"/>
    <property type="molecule type" value="Genomic_DNA"/>
</dbReference>
<dbReference type="Proteomes" id="UP001610446">
    <property type="component" value="Unassembled WGS sequence"/>
</dbReference>
<keyword evidence="2" id="KW-1185">Reference proteome</keyword>
<protein>
    <submittedName>
        <fullName evidence="1">Uncharacterized protein</fullName>
    </submittedName>
</protein>
<comment type="caution">
    <text evidence="1">The sequence shown here is derived from an EMBL/GenBank/DDBJ whole genome shotgun (WGS) entry which is preliminary data.</text>
</comment>
<sequence>MSGEPSPQAETIRQEIKGIISRADGDGPTDVERLESRDGRITYIGKSLGFAVGELMAVLSVSPQEWGYTVWHFPNNRAVGNPGRNMQILSLSDNSSITPGGPLTDSLTTITHDAPVIGSGSTVIVFLRYNA</sequence>
<proteinExistence type="predicted"/>
<organism evidence="1 2">
    <name type="scientific">Aspergillus pseudoustus</name>
    <dbReference type="NCBI Taxonomy" id="1810923"/>
    <lineage>
        <taxon>Eukaryota</taxon>
        <taxon>Fungi</taxon>
        <taxon>Dikarya</taxon>
        <taxon>Ascomycota</taxon>
        <taxon>Pezizomycotina</taxon>
        <taxon>Eurotiomycetes</taxon>
        <taxon>Eurotiomycetidae</taxon>
        <taxon>Eurotiales</taxon>
        <taxon>Aspergillaceae</taxon>
        <taxon>Aspergillus</taxon>
        <taxon>Aspergillus subgen. Nidulantes</taxon>
    </lineage>
</organism>